<organism evidence="2 3">
    <name type="scientific">Fontibacillus phaseoli</name>
    <dbReference type="NCBI Taxonomy" id="1416533"/>
    <lineage>
        <taxon>Bacteria</taxon>
        <taxon>Bacillati</taxon>
        <taxon>Bacillota</taxon>
        <taxon>Bacilli</taxon>
        <taxon>Bacillales</taxon>
        <taxon>Paenibacillaceae</taxon>
        <taxon>Fontibacillus</taxon>
    </lineage>
</organism>
<accession>A0A369BLX3</accession>
<dbReference type="InterPro" id="IPR021598">
    <property type="entry name" value="DUF3221"/>
</dbReference>
<dbReference type="Proteomes" id="UP000253090">
    <property type="component" value="Unassembled WGS sequence"/>
</dbReference>
<dbReference type="AlphaFoldDB" id="A0A369BLX3"/>
<proteinExistence type="predicted"/>
<sequence length="110" mass="12263">MYMKILHMLLVLLLIGAGCSPTADQKPDGEGIVFDVSEGRVLILDNVDSKDIGEKSWNEIFETYQGGAIWLKTKNANLQVGQQVRYWVEGGIHDSFPSQASARKIEIIKK</sequence>
<evidence type="ECO:0000313" key="3">
    <source>
        <dbReference type="Proteomes" id="UP000253090"/>
    </source>
</evidence>
<dbReference type="OrthoDB" id="2625519at2"/>
<feature type="signal peptide" evidence="1">
    <location>
        <begin position="1"/>
        <end position="23"/>
    </location>
</feature>
<reference evidence="2 3" key="1">
    <citation type="submission" date="2018-07" db="EMBL/GenBank/DDBJ databases">
        <title>Genomic Encyclopedia of Type Strains, Phase III (KMG-III): the genomes of soil and plant-associated and newly described type strains.</title>
        <authorList>
            <person name="Whitman W."/>
        </authorList>
    </citation>
    <scope>NUCLEOTIDE SEQUENCE [LARGE SCALE GENOMIC DNA]</scope>
    <source>
        <strain evidence="2 3">CECT 8333</strain>
    </source>
</reference>
<evidence type="ECO:0000256" key="1">
    <source>
        <dbReference type="SAM" id="SignalP"/>
    </source>
</evidence>
<dbReference type="RefSeq" id="WP_114496014.1">
    <property type="nucleotide sequence ID" value="NZ_QPJW01000002.1"/>
</dbReference>
<name>A0A369BLX3_9BACL</name>
<comment type="caution">
    <text evidence="2">The sequence shown here is derived from an EMBL/GenBank/DDBJ whole genome shotgun (WGS) entry which is preliminary data.</text>
</comment>
<evidence type="ECO:0000313" key="2">
    <source>
        <dbReference type="EMBL" id="RCX21457.1"/>
    </source>
</evidence>
<keyword evidence="1" id="KW-0732">Signal</keyword>
<dbReference type="Gene3D" id="2.40.50.140">
    <property type="entry name" value="Nucleic acid-binding proteins"/>
    <property type="match status" value="1"/>
</dbReference>
<dbReference type="Pfam" id="PF11518">
    <property type="entry name" value="DUF3221"/>
    <property type="match status" value="1"/>
</dbReference>
<dbReference type="InterPro" id="IPR012340">
    <property type="entry name" value="NA-bd_OB-fold"/>
</dbReference>
<feature type="chain" id="PRO_5016993362" evidence="1">
    <location>
        <begin position="24"/>
        <end position="110"/>
    </location>
</feature>
<keyword evidence="3" id="KW-1185">Reference proteome</keyword>
<gene>
    <name evidence="2" type="ORF">DFP94_102210</name>
</gene>
<protein>
    <submittedName>
        <fullName evidence="2">Uncharacterized protein DUF3221</fullName>
    </submittedName>
</protein>
<dbReference type="EMBL" id="QPJW01000002">
    <property type="protein sequence ID" value="RCX21457.1"/>
    <property type="molecule type" value="Genomic_DNA"/>
</dbReference>
<dbReference type="PROSITE" id="PS51257">
    <property type="entry name" value="PROKAR_LIPOPROTEIN"/>
    <property type="match status" value="1"/>
</dbReference>